<evidence type="ECO:0000313" key="1">
    <source>
        <dbReference type="EMBL" id="BAM41632.1"/>
    </source>
</evidence>
<dbReference type="KEGG" id="tot:TOT_040000013"/>
<dbReference type="VEuPathDB" id="PiroplasmaDB:TOT_040000013"/>
<name>J4CDS1_THEOR</name>
<protein>
    <submittedName>
        <fullName evidence="1">Uncharacterized protein</fullName>
    </submittedName>
</protein>
<dbReference type="RefSeq" id="XP_009691933.1">
    <property type="nucleotide sequence ID" value="XM_009693638.1"/>
</dbReference>
<dbReference type="Proteomes" id="UP000003786">
    <property type="component" value="Chromosome 4"/>
</dbReference>
<reference evidence="1 2" key="1">
    <citation type="journal article" date="2012" name="MBio">
        <title>Comparative genome analysis of three eukaryotic parasites with differing abilities to transform leukocytes reveals key mediators of Theileria-induced leukocyte transformation.</title>
        <authorList>
            <person name="Hayashida K."/>
            <person name="Hara Y."/>
            <person name="Abe T."/>
            <person name="Yamasaki C."/>
            <person name="Toyoda A."/>
            <person name="Kosuge T."/>
            <person name="Suzuki Y."/>
            <person name="Sato Y."/>
            <person name="Kawashima S."/>
            <person name="Katayama T."/>
            <person name="Wakaguri H."/>
            <person name="Inoue N."/>
            <person name="Homma K."/>
            <person name="Tada-Umezaki M."/>
            <person name="Yagi Y."/>
            <person name="Fujii Y."/>
            <person name="Habara T."/>
            <person name="Kanehisa M."/>
            <person name="Watanabe H."/>
            <person name="Ito K."/>
            <person name="Gojobori T."/>
            <person name="Sugawara H."/>
            <person name="Imanishi T."/>
            <person name="Weir W."/>
            <person name="Gardner M."/>
            <person name="Pain A."/>
            <person name="Shiels B."/>
            <person name="Hattori M."/>
            <person name="Nene V."/>
            <person name="Sugimoto C."/>
        </authorList>
    </citation>
    <scope>NUCLEOTIDE SEQUENCE [LARGE SCALE GENOMIC DNA]</scope>
    <source>
        <strain evidence="1 2">Shintoku</strain>
    </source>
</reference>
<dbReference type="EMBL" id="AP011949">
    <property type="protein sequence ID" value="BAM41632.1"/>
    <property type="molecule type" value="Genomic_DNA"/>
</dbReference>
<gene>
    <name evidence="1" type="ORF">TOT_040000013</name>
</gene>
<keyword evidence="2" id="KW-1185">Reference proteome</keyword>
<accession>J4CDS1</accession>
<dbReference type="AlphaFoldDB" id="J4CDS1"/>
<proteinExistence type="predicted"/>
<evidence type="ECO:0000313" key="2">
    <source>
        <dbReference type="Proteomes" id="UP000003786"/>
    </source>
</evidence>
<dbReference type="GeneID" id="20716118"/>
<organism evidence="1 2">
    <name type="scientific">Theileria orientalis strain Shintoku</name>
    <dbReference type="NCBI Taxonomy" id="869250"/>
    <lineage>
        <taxon>Eukaryota</taxon>
        <taxon>Sar</taxon>
        <taxon>Alveolata</taxon>
        <taxon>Apicomplexa</taxon>
        <taxon>Aconoidasida</taxon>
        <taxon>Piroplasmida</taxon>
        <taxon>Theileriidae</taxon>
        <taxon>Theileria</taxon>
    </lineage>
</organism>
<sequence>MATYGGTTTGFTKLHISTAVDTHTVSHNHCHHRSANIRAHNTSQP</sequence>